<feature type="region of interest" description="Disordered" evidence="1">
    <location>
        <begin position="81"/>
        <end position="171"/>
    </location>
</feature>
<protein>
    <submittedName>
        <fullName evidence="2">Uncharacterized protein</fullName>
    </submittedName>
</protein>
<dbReference type="EMBL" id="CACVBM020001079">
    <property type="protein sequence ID" value="CAA7029268.1"/>
    <property type="molecule type" value="Genomic_DNA"/>
</dbReference>
<sequence length="171" mass="19226">MFGDATSKSPLGSTSAIGNPIPKHSWRFNRLSQARIDSSQVNSLVSYRLQPRGSDFCATIESNALSFKPPEVTKVVKERVDKEPKVVRDKVENDQRVDKGPRTEKPRLEKPRVERPRSDRPRTDRLVQAPCVLDEESFQDLFDEPLGSAQKEEEDAASKALVGEKRKDPPA</sequence>
<feature type="compositionally biased region" description="Polar residues" evidence="1">
    <location>
        <begin position="1"/>
        <end position="17"/>
    </location>
</feature>
<feature type="region of interest" description="Disordered" evidence="1">
    <location>
        <begin position="1"/>
        <end position="24"/>
    </location>
</feature>
<evidence type="ECO:0000313" key="3">
    <source>
        <dbReference type="Proteomes" id="UP000467841"/>
    </source>
</evidence>
<comment type="caution">
    <text evidence="2">The sequence shown here is derived from an EMBL/GenBank/DDBJ whole genome shotgun (WGS) entry which is preliminary data.</text>
</comment>
<proteinExistence type="predicted"/>
<name>A0A6D2IMX5_9BRAS</name>
<keyword evidence="3" id="KW-1185">Reference proteome</keyword>
<dbReference type="Proteomes" id="UP000467841">
    <property type="component" value="Unassembled WGS sequence"/>
</dbReference>
<feature type="compositionally biased region" description="Basic and acidic residues" evidence="1">
    <location>
        <begin position="81"/>
        <end position="125"/>
    </location>
</feature>
<evidence type="ECO:0000256" key="1">
    <source>
        <dbReference type="SAM" id="MobiDB-lite"/>
    </source>
</evidence>
<feature type="compositionally biased region" description="Acidic residues" evidence="1">
    <location>
        <begin position="133"/>
        <end position="143"/>
    </location>
</feature>
<evidence type="ECO:0000313" key="2">
    <source>
        <dbReference type="EMBL" id="CAA7029268.1"/>
    </source>
</evidence>
<organism evidence="2 3">
    <name type="scientific">Microthlaspi erraticum</name>
    <dbReference type="NCBI Taxonomy" id="1685480"/>
    <lineage>
        <taxon>Eukaryota</taxon>
        <taxon>Viridiplantae</taxon>
        <taxon>Streptophyta</taxon>
        <taxon>Embryophyta</taxon>
        <taxon>Tracheophyta</taxon>
        <taxon>Spermatophyta</taxon>
        <taxon>Magnoliopsida</taxon>
        <taxon>eudicotyledons</taxon>
        <taxon>Gunneridae</taxon>
        <taxon>Pentapetalae</taxon>
        <taxon>rosids</taxon>
        <taxon>malvids</taxon>
        <taxon>Brassicales</taxon>
        <taxon>Brassicaceae</taxon>
        <taxon>Coluteocarpeae</taxon>
        <taxon>Microthlaspi</taxon>
    </lineage>
</organism>
<accession>A0A6D2IMX5</accession>
<feature type="compositionally biased region" description="Basic and acidic residues" evidence="1">
    <location>
        <begin position="162"/>
        <end position="171"/>
    </location>
</feature>
<gene>
    <name evidence="2" type="ORF">MERR_LOCUS16503</name>
</gene>
<reference evidence="2" key="1">
    <citation type="submission" date="2020-01" db="EMBL/GenBank/DDBJ databases">
        <authorList>
            <person name="Mishra B."/>
        </authorList>
    </citation>
    <scope>NUCLEOTIDE SEQUENCE [LARGE SCALE GENOMIC DNA]</scope>
</reference>
<dbReference type="AlphaFoldDB" id="A0A6D2IMX5"/>